<evidence type="ECO:0000313" key="1">
    <source>
        <dbReference type="EMBL" id="TDW22071.1"/>
    </source>
</evidence>
<dbReference type="EMBL" id="SODF01000001">
    <property type="protein sequence ID" value="TDW22071.1"/>
    <property type="molecule type" value="Genomic_DNA"/>
</dbReference>
<gene>
    <name evidence="1" type="ORF">EV650_0903</name>
</gene>
<organism evidence="1 2">
    <name type="scientific">Kribbella kalugense</name>
    <dbReference type="NCBI Taxonomy" id="2512221"/>
    <lineage>
        <taxon>Bacteria</taxon>
        <taxon>Bacillati</taxon>
        <taxon>Actinomycetota</taxon>
        <taxon>Actinomycetes</taxon>
        <taxon>Propionibacteriales</taxon>
        <taxon>Kribbellaceae</taxon>
        <taxon>Kribbella</taxon>
    </lineage>
</organism>
<reference evidence="1 2" key="1">
    <citation type="submission" date="2019-03" db="EMBL/GenBank/DDBJ databases">
        <title>Genomic Encyclopedia of Type Strains, Phase III (KMG-III): the genomes of soil and plant-associated and newly described type strains.</title>
        <authorList>
            <person name="Whitman W."/>
        </authorList>
    </citation>
    <scope>NUCLEOTIDE SEQUENCE [LARGE SCALE GENOMIC DNA]</scope>
    <source>
        <strain evidence="1 2">VKM Ac-2570</strain>
    </source>
</reference>
<dbReference type="Proteomes" id="UP000295447">
    <property type="component" value="Unassembled WGS sequence"/>
</dbReference>
<accession>A0A4R7ZY22</accession>
<dbReference type="AlphaFoldDB" id="A0A4R7ZY22"/>
<name>A0A4R7ZY22_9ACTN</name>
<proteinExistence type="predicted"/>
<evidence type="ECO:0000313" key="2">
    <source>
        <dbReference type="Proteomes" id="UP000295447"/>
    </source>
</evidence>
<keyword evidence="2" id="KW-1185">Reference proteome</keyword>
<protein>
    <submittedName>
        <fullName evidence="1">Uncharacterized protein</fullName>
    </submittedName>
</protein>
<sequence>MSADDLRADGLIVIRLWRETGGEVRIRMTSSTDLRPESVRTRVVTSRDEVLRLVEGWLDEVLGPVTRS</sequence>
<comment type="caution">
    <text evidence="1">The sequence shown here is derived from an EMBL/GenBank/DDBJ whole genome shotgun (WGS) entry which is preliminary data.</text>
</comment>